<comment type="caution">
    <text evidence="7">The sequence shown here is derived from an EMBL/GenBank/DDBJ whole genome shotgun (WGS) entry which is preliminary data.</text>
</comment>
<dbReference type="InterPro" id="IPR039538">
    <property type="entry name" value="BetI_C"/>
</dbReference>
<dbReference type="Proteomes" id="UP001500064">
    <property type="component" value="Unassembled WGS sequence"/>
</dbReference>
<name>A0ABP4R895_9ACTN</name>
<keyword evidence="8" id="KW-1185">Reference proteome</keyword>
<evidence type="ECO:0000256" key="3">
    <source>
        <dbReference type="ARBA" id="ARBA00023125"/>
    </source>
</evidence>
<evidence type="ECO:0000256" key="5">
    <source>
        <dbReference type="PROSITE-ProRule" id="PRU00335"/>
    </source>
</evidence>
<dbReference type="SUPFAM" id="SSF46689">
    <property type="entry name" value="Homeodomain-like"/>
    <property type="match status" value="1"/>
</dbReference>
<dbReference type="RefSeq" id="WP_346107149.1">
    <property type="nucleotide sequence ID" value="NZ_BAAAMU010000028.1"/>
</dbReference>
<keyword evidence="1" id="KW-0678">Repressor</keyword>
<keyword evidence="3 5" id="KW-0238">DNA-binding</keyword>
<evidence type="ECO:0000256" key="2">
    <source>
        <dbReference type="ARBA" id="ARBA00023015"/>
    </source>
</evidence>
<dbReference type="InterPro" id="IPR009057">
    <property type="entry name" value="Homeodomain-like_sf"/>
</dbReference>
<evidence type="ECO:0000256" key="4">
    <source>
        <dbReference type="ARBA" id="ARBA00023163"/>
    </source>
</evidence>
<keyword evidence="2" id="KW-0805">Transcription regulation</keyword>
<dbReference type="Pfam" id="PF00440">
    <property type="entry name" value="TetR_N"/>
    <property type="match status" value="1"/>
</dbReference>
<feature type="domain" description="HTH tetR-type" evidence="6">
    <location>
        <begin position="14"/>
        <end position="74"/>
    </location>
</feature>
<dbReference type="Pfam" id="PF13977">
    <property type="entry name" value="TetR_C_6"/>
    <property type="match status" value="1"/>
</dbReference>
<dbReference type="PANTHER" id="PTHR30055:SF234">
    <property type="entry name" value="HTH-TYPE TRANSCRIPTIONAL REGULATOR BETI"/>
    <property type="match status" value="1"/>
</dbReference>
<protein>
    <submittedName>
        <fullName evidence="7">TetR family transcriptional regulator</fullName>
    </submittedName>
</protein>
<reference evidence="8" key="1">
    <citation type="journal article" date="2019" name="Int. J. Syst. Evol. Microbiol.">
        <title>The Global Catalogue of Microorganisms (GCM) 10K type strain sequencing project: providing services to taxonomists for standard genome sequencing and annotation.</title>
        <authorList>
            <consortium name="The Broad Institute Genomics Platform"/>
            <consortium name="The Broad Institute Genome Sequencing Center for Infectious Disease"/>
            <person name="Wu L."/>
            <person name="Ma J."/>
        </authorList>
    </citation>
    <scope>NUCLEOTIDE SEQUENCE [LARGE SCALE GENOMIC DNA]</scope>
    <source>
        <strain evidence="8">JCM 13929</strain>
    </source>
</reference>
<proteinExistence type="predicted"/>
<dbReference type="InterPro" id="IPR036271">
    <property type="entry name" value="Tet_transcr_reg_TetR-rel_C_sf"/>
</dbReference>
<evidence type="ECO:0000313" key="8">
    <source>
        <dbReference type="Proteomes" id="UP001500064"/>
    </source>
</evidence>
<dbReference type="InterPro" id="IPR001647">
    <property type="entry name" value="HTH_TetR"/>
</dbReference>
<keyword evidence="4" id="KW-0804">Transcription</keyword>
<dbReference type="InterPro" id="IPR050109">
    <property type="entry name" value="HTH-type_TetR-like_transc_reg"/>
</dbReference>
<evidence type="ECO:0000259" key="6">
    <source>
        <dbReference type="PROSITE" id="PS50977"/>
    </source>
</evidence>
<dbReference type="PROSITE" id="PS50977">
    <property type="entry name" value="HTH_TETR_2"/>
    <property type="match status" value="1"/>
</dbReference>
<sequence>MTNLADRPTSSRGDRRREQLVETGVALLGQEGWPGVTTRAVAERAGTNPGLIHYHFGGLAGLHAAIFRRATDLVIGPLLTELLGVTDERAALRMMRGTLPHASGDERTTRLAAELIVGATRDPALGAVLRDELRRVRAQVAERLGLLHPGWPATRREGAATLIVAAIDGLMLHHMVDADLPMDQALSAAEDLLGDDGP</sequence>
<organism evidence="7 8">
    <name type="scientific">Nonomuraea maheshkhaliensis</name>
    <dbReference type="NCBI Taxonomy" id="419590"/>
    <lineage>
        <taxon>Bacteria</taxon>
        <taxon>Bacillati</taxon>
        <taxon>Actinomycetota</taxon>
        <taxon>Actinomycetes</taxon>
        <taxon>Streptosporangiales</taxon>
        <taxon>Streptosporangiaceae</taxon>
        <taxon>Nonomuraea</taxon>
    </lineage>
</organism>
<evidence type="ECO:0000313" key="7">
    <source>
        <dbReference type="EMBL" id="GAA1640755.1"/>
    </source>
</evidence>
<feature type="DNA-binding region" description="H-T-H motif" evidence="5">
    <location>
        <begin position="37"/>
        <end position="56"/>
    </location>
</feature>
<dbReference type="SUPFAM" id="SSF48498">
    <property type="entry name" value="Tetracyclin repressor-like, C-terminal domain"/>
    <property type="match status" value="1"/>
</dbReference>
<dbReference type="EMBL" id="BAAAMU010000028">
    <property type="protein sequence ID" value="GAA1640755.1"/>
    <property type="molecule type" value="Genomic_DNA"/>
</dbReference>
<dbReference type="Gene3D" id="1.10.357.10">
    <property type="entry name" value="Tetracycline Repressor, domain 2"/>
    <property type="match status" value="1"/>
</dbReference>
<evidence type="ECO:0000256" key="1">
    <source>
        <dbReference type="ARBA" id="ARBA00022491"/>
    </source>
</evidence>
<gene>
    <name evidence="7" type="ORF">GCM10009733_042310</name>
</gene>
<dbReference type="PANTHER" id="PTHR30055">
    <property type="entry name" value="HTH-TYPE TRANSCRIPTIONAL REGULATOR RUTR"/>
    <property type="match status" value="1"/>
</dbReference>
<accession>A0ABP4R895</accession>